<sequence>MRELLTDEYRKSIAAIRVLDSVSLYDEFIKKASYDYLPPELSECFPFRLLD</sequence>
<proteinExistence type="predicted"/>
<organism evidence="1 2">
    <name type="scientific">Spirosoma liriopis</name>
    <dbReference type="NCBI Taxonomy" id="2937440"/>
    <lineage>
        <taxon>Bacteria</taxon>
        <taxon>Pseudomonadati</taxon>
        <taxon>Bacteroidota</taxon>
        <taxon>Cytophagia</taxon>
        <taxon>Cytophagales</taxon>
        <taxon>Cytophagaceae</taxon>
        <taxon>Spirosoma</taxon>
    </lineage>
</organism>
<protein>
    <submittedName>
        <fullName evidence="1">Uncharacterized protein</fullName>
    </submittedName>
</protein>
<comment type="caution">
    <text evidence="1">The sequence shown here is derived from an EMBL/GenBank/DDBJ whole genome shotgun (WGS) entry which is preliminary data.</text>
</comment>
<evidence type="ECO:0000313" key="1">
    <source>
        <dbReference type="EMBL" id="MCK8493140.1"/>
    </source>
</evidence>
<name>A0ABT0HLT7_9BACT</name>
<reference evidence="1 2" key="1">
    <citation type="submission" date="2022-04" db="EMBL/GenBank/DDBJ databases">
        <title>Spirosoma sp. strain RP8 genome sequencing and assembly.</title>
        <authorList>
            <person name="Jung Y."/>
        </authorList>
    </citation>
    <scope>NUCLEOTIDE SEQUENCE [LARGE SCALE GENOMIC DNA]</scope>
    <source>
        <strain evidence="1 2">RP8</strain>
    </source>
</reference>
<accession>A0ABT0HLT7</accession>
<evidence type="ECO:0000313" key="2">
    <source>
        <dbReference type="Proteomes" id="UP001202180"/>
    </source>
</evidence>
<dbReference type="EMBL" id="JALPRF010000002">
    <property type="protein sequence ID" value="MCK8493140.1"/>
    <property type="molecule type" value="Genomic_DNA"/>
</dbReference>
<keyword evidence="2" id="KW-1185">Reference proteome</keyword>
<dbReference type="RefSeq" id="WP_248477720.1">
    <property type="nucleotide sequence ID" value="NZ_JALPRF010000002.1"/>
</dbReference>
<dbReference type="Proteomes" id="UP001202180">
    <property type="component" value="Unassembled WGS sequence"/>
</dbReference>
<gene>
    <name evidence="1" type="ORF">M0L20_14820</name>
</gene>